<evidence type="ECO:0000313" key="1">
    <source>
        <dbReference type="EMBL" id="CAB5380641.1"/>
    </source>
</evidence>
<dbReference type="Proteomes" id="UP000684084">
    <property type="component" value="Unassembled WGS sequence"/>
</dbReference>
<name>A0A915ZN08_9GLOM</name>
<dbReference type="OrthoDB" id="10384061at2759"/>
<reference evidence="1" key="1">
    <citation type="submission" date="2020-05" db="EMBL/GenBank/DDBJ databases">
        <authorList>
            <person name="Rincon C."/>
            <person name="Sanders R I."/>
            <person name="Robbins C."/>
            <person name="Chaturvedi A."/>
        </authorList>
    </citation>
    <scope>NUCLEOTIDE SEQUENCE</scope>
    <source>
        <strain evidence="1">CHB12</strain>
    </source>
</reference>
<proteinExistence type="predicted"/>
<accession>A0A915ZN08</accession>
<comment type="caution">
    <text evidence="1">The sequence shown here is derived from an EMBL/GenBank/DDBJ whole genome shotgun (WGS) entry which is preliminary data.</text>
</comment>
<gene>
    <name evidence="1" type="ORF">CHRIB12_LOCUS17154</name>
</gene>
<evidence type="ECO:0000313" key="2">
    <source>
        <dbReference type="Proteomes" id="UP000684084"/>
    </source>
</evidence>
<dbReference type="AlphaFoldDB" id="A0A915ZN08"/>
<dbReference type="EMBL" id="CAGKOT010000043">
    <property type="protein sequence ID" value="CAB5380641.1"/>
    <property type="molecule type" value="Genomic_DNA"/>
</dbReference>
<organism evidence="1 2">
    <name type="scientific">Rhizophagus irregularis</name>
    <dbReference type="NCBI Taxonomy" id="588596"/>
    <lineage>
        <taxon>Eukaryota</taxon>
        <taxon>Fungi</taxon>
        <taxon>Fungi incertae sedis</taxon>
        <taxon>Mucoromycota</taxon>
        <taxon>Glomeromycotina</taxon>
        <taxon>Glomeromycetes</taxon>
        <taxon>Glomerales</taxon>
        <taxon>Glomeraceae</taxon>
        <taxon>Rhizophagus</taxon>
    </lineage>
</organism>
<protein>
    <submittedName>
        <fullName evidence="1">Uncharacterized protein</fullName>
    </submittedName>
</protein>
<sequence>MYNMSKWILLFSGQNKFLNPPIGSVVIQIWITCPAKNTGSIQGIVLLDFVRIKNLPFKSPVHRFIRQLLGIRRTVLYRQISDVQLWTSDINFSDSGDIGIFFCSL</sequence>